<dbReference type="Pfam" id="PF14497">
    <property type="entry name" value="GST_C_3"/>
    <property type="match status" value="1"/>
</dbReference>
<organism evidence="6 7">
    <name type="scientific">Umbelopsis vinacea</name>
    <dbReference type="NCBI Taxonomy" id="44442"/>
    <lineage>
        <taxon>Eukaryota</taxon>
        <taxon>Fungi</taxon>
        <taxon>Fungi incertae sedis</taxon>
        <taxon>Mucoromycota</taxon>
        <taxon>Mucoromycotina</taxon>
        <taxon>Umbelopsidomycetes</taxon>
        <taxon>Umbelopsidales</taxon>
        <taxon>Umbelopsidaceae</taxon>
        <taxon>Umbelopsis</taxon>
    </lineage>
</organism>
<dbReference type="Gene3D" id="3.40.30.10">
    <property type="entry name" value="Glutaredoxin"/>
    <property type="match status" value="1"/>
</dbReference>
<dbReference type="SFLD" id="SFLDS00019">
    <property type="entry name" value="Glutathione_Transferase_(cytos"/>
    <property type="match status" value="1"/>
</dbReference>
<reference evidence="6" key="1">
    <citation type="submission" date="2020-12" db="EMBL/GenBank/DDBJ databases">
        <title>Metabolic potential, ecology and presence of endohyphal bacteria is reflected in genomic diversity of Mucoromycotina.</title>
        <authorList>
            <person name="Muszewska A."/>
            <person name="Okrasinska A."/>
            <person name="Steczkiewicz K."/>
            <person name="Drgas O."/>
            <person name="Orlowska M."/>
            <person name="Perlinska-Lenart U."/>
            <person name="Aleksandrzak-Piekarczyk T."/>
            <person name="Szatraj K."/>
            <person name="Zielenkiewicz U."/>
            <person name="Pilsyk S."/>
            <person name="Malc E."/>
            <person name="Mieczkowski P."/>
            <person name="Kruszewska J.S."/>
            <person name="Biernat P."/>
            <person name="Pawlowska J."/>
        </authorList>
    </citation>
    <scope>NUCLEOTIDE SEQUENCE</scope>
    <source>
        <strain evidence="6">WA0000051536</strain>
    </source>
</reference>
<feature type="domain" description="GST N-terminal" evidence="4">
    <location>
        <begin position="3"/>
        <end position="84"/>
    </location>
</feature>
<dbReference type="InterPro" id="IPR036282">
    <property type="entry name" value="Glutathione-S-Trfase_C_sf"/>
</dbReference>
<dbReference type="PROSITE" id="PS50404">
    <property type="entry name" value="GST_NTER"/>
    <property type="match status" value="1"/>
</dbReference>
<evidence type="ECO:0000256" key="2">
    <source>
        <dbReference type="ARBA" id="ARBA00022679"/>
    </source>
</evidence>
<comment type="caution">
    <text evidence="6">The sequence shown here is derived from an EMBL/GenBank/DDBJ whole genome shotgun (WGS) entry which is preliminary data.</text>
</comment>
<dbReference type="InterPro" id="IPR004046">
    <property type="entry name" value="GST_C"/>
</dbReference>
<gene>
    <name evidence="6" type="ORF">INT44_001345</name>
</gene>
<dbReference type="PANTHER" id="PTHR11571:SF224">
    <property type="entry name" value="HEMATOPOIETIC PROSTAGLANDIN D SYNTHASE"/>
    <property type="match status" value="1"/>
</dbReference>
<protein>
    <recommendedName>
        <fullName evidence="1">glutathione transferase</fullName>
        <ecNumber evidence="1">2.5.1.18</ecNumber>
    </recommendedName>
</protein>
<proteinExistence type="predicted"/>
<feature type="domain" description="GST C-terminal" evidence="5">
    <location>
        <begin position="86"/>
        <end position="208"/>
    </location>
</feature>
<name>A0A8H7QAN6_9FUNG</name>
<dbReference type="PANTHER" id="PTHR11571">
    <property type="entry name" value="GLUTATHIONE S-TRANSFERASE"/>
    <property type="match status" value="1"/>
</dbReference>
<dbReference type="SUPFAM" id="SSF52833">
    <property type="entry name" value="Thioredoxin-like"/>
    <property type="match status" value="1"/>
</dbReference>
<dbReference type="OrthoDB" id="414243at2759"/>
<dbReference type="EC" id="2.5.1.18" evidence="1"/>
<dbReference type="Proteomes" id="UP000612746">
    <property type="component" value="Unassembled WGS sequence"/>
</dbReference>
<dbReference type="Pfam" id="PF02798">
    <property type="entry name" value="GST_N"/>
    <property type="match status" value="1"/>
</dbReference>
<dbReference type="InterPro" id="IPR010987">
    <property type="entry name" value="Glutathione-S-Trfase_C-like"/>
</dbReference>
<evidence type="ECO:0000256" key="3">
    <source>
        <dbReference type="ARBA" id="ARBA00047960"/>
    </source>
</evidence>
<sequence>MSSSYEIFYFELHGLALTTRTLLSLGGFEWKNRHAKNWKEEEKATTPFGKLPVLTETRADGSKFVLAESSAINRYIARKAGLFGTSEEETAIIDQFYESWSEIIAKGIPVMRLKSSEPEKYTEALANYHETVVGPILAKHEEALQKNGTGYYVGNKLSLVDVHATAIITGLGSLIGDKTSYPHLLKLVQNVSSLDTVKAEIERFPINP</sequence>
<evidence type="ECO:0000313" key="6">
    <source>
        <dbReference type="EMBL" id="KAG2188590.1"/>
    </source>
</evidence>
<dbReference type="SUPFAM" id="SSF47616">
    <property type="entry name" value="GST C-terminal domain-like"/>
    <property type="match status" value="1"/>
</dbReference>
<comment type="catalytic activity">
    <reaction evidence="3">
        <text>RX + glutathione = an S-substituted glutathione + a halide anion + H(+)</text>
        <dbReference type="Rhea" id="RHEA:16437"/>
        <dbReference type="ChEBI" id="CHEBI:15378"/>
        <dbReference type="ChEBI" id="CHEBI:16042"/>
        <dbReference type="ChEBI" id="CHEBI:17792"/>
        <dbReference type="ChEBI" id="CHEBI:57925"/>
        <dbReference type="ChEBI" id="CHEBI:90779"/>
        <dbReference type="EC" id="2.5.1.18"/>
    </reaction>
</comment>
<dbReference type="PROSITE" id="PS50405">
    <property type="entry name" value="GST_CTER"/>
    <property type="match status" value="1"/>
</dbReference>
<dbReference type="InterPro" id="IPR036249">
    <property type="entry name" value="Thioredoxin-like_sf"/>
</dbReference>
<dbReference type="GO" id="GO:0006749">
    <property type="term" value="P:glutathione metabolic process"/>
    <property type="evidence" value="ECO:0007669"/>
    <property type="project" value="TreeGrafter"/>
</dbReference>
<dbReference type="CDD" id="cd03192">
    <property type="entry name" value="GST_C_Sigma_like"/>
    <property type="match status" value="1"/>
</dbReference>
<evidence type="ECO:0000256" key="1">
    <source>
        <dbReference type="ARBA" id="ARBA00012452"/>
    </source>
</evidence>
<dbReference type="GO" id="GO:0004364">
    <property type="term" value="F:glutathione transferase activity"/>
    <property type="evidence" value="ECO:0007669"/>
    <property type="project" value="UniProtKB-EC"/>
</dbReference>
<dbReference type="EMBL" id="JAEPRA010000002">
    <property type="protein sequence ID" value="KAG2188590.1"/>
    <property type="molecule type" value="Genomic_DNA"/>
</dbReference>
<dbReference type="InterPro" id="IPR040079">
    <property type="entry name" value="Glutathione_S-Trfase"/>
</dbReference>
<dbReference type="InterPro" id="IPR004045">
    <property type="entry name" value="Glutathione_S-Trfase_N"/>
</dbReference>
<evidence type="ECO:0000313" key="7">
    <source>
        <dbReference type="Proteomes" id="UP000612746"/>
    </source>
</evidence>
<evidence type="ECO:0000259" key="4">
    <source>
        <dbReference type="PROSITE" id="PS50404"/>
    </source>
</evidence>
<keyword evidence="7" id="KW-1185">Reference proteome</keyword>
<dbReference type="InterPro" id="IPR050213">
    <property type="entry name" value="GST_superfamily"/>
</dbReference>
<keyword evidence="2" id="KW-0808">Transferase</keyword>
<accession>A0A8H7QAN6</accession>
<evidence type="ECO:0000259" key="5">
    <source>
        <dbReference type="PROSITE" id="PS50405"/>
    </source>
</evidence>
<dbReference type="Gene3D" id="1.20.1050.10">
    <property type="match status" value="1"/>
</dbReference>
<dbReference type="AlphaFoldDB" id="A0A8H7QAN6"/>